<proteinExistence type="predicted"/>
<evidence type="ECO:0000313" key="3">
    <source>
        <dbReference type="Proteomes" id="UP000092839"/>
    </source>
</evidence>
<keyword evidence="3" id="KW-1185">Reference proteome</keyword>
<gene>
    <name evidence="2" type="ORF">LMTR13_27240</name>
</gene>
<organism evidence="2 3">
    <name type="scientific">Bradyrhizobium icense</name>
    <dbReference type="NCBI Taxonomy" id="1274631"/>
    <lineage>
        <taxon>Bacteria</taxon>
        <taxon>Pseudomonadati</taxon>
        <taxon>Pseudomonadota</taxon>
        <taxon>Alphaproteobacteria</taxon>
        <taxon>Hyphomicrobiales</taxon>
        <taxon>Nitrobacteraceae</taxon>
        <taxon>Bradyrhizobium</taxon>
    </lineage>
</organism>
<dbReference type="STRING" id="1274631.LMTR13_27240"/>
<reference evidence="2 3" key="1">
    <citation type="submission" date="2016-07" db="EMBL/GenBank/DDBJ databases">
        <title>Complete genome sequence of Bradyrhizobium icense LMTR 13T, a potential inoculant strain isolated from lima bean (Phaseolus lunatus) in Peru.</title>
        <authorList>
            <person name="Ormeno-Orrillo E."/>
            <person name="Duran D."/>
            <person name="Rogel M.A."/>
            <person name="Rey L."/>
            <person name="Imperial J."/>
            <person name="Ruiz-Argueso T."/>
            <person name="Martinez-Romero E."/>
        </authorList>
    </citation>
    <scope>NUCLEOTIDE SEQUENCE [LARGE SCALE GENOMIC DNA]</scope>
    <source>
        <strain evidence="2 3">LMTR 13</strain>
    </source>
</reference>
<protein>
    <recommendedName>
        <fullName evidence="1">DUF6455 domain-containing protein</fullName>
    </recommendedName>
</protein>
<accession>A0A1B1UKG7</accession>
<evidence type="ECO:0000259" key="1">
    <source>
        <dbReference type="Pfam" id="PF20056"/>
    </source>
</evidence>
<dbReference type="EMBL" id="CP016428">
    <property type="protein sequence ID" value="ANW03284.1"/>
    <property type="molecule type" value="Genomic_DNA"/>
</dbReference>
<dbReference type="InterPro" id="IPR045601">
    <property type="entry name" value="DUF6455"/>
</dbReference>
<dbReference type="Pfam" id="PF20056">
    <property type="entry name" value="DUF6455"/>
    <property type="match status" value="1"/>
</dbReference>
<name>A0A1B1UKG7_9BRAD</name>
<feature type="domain" description="DUF6455" evidence="1">
    <location>
        <begin position="62"/>
        <end position="133"/>
    </location>
</feature>
<dbReference type="KEGG" id="bic:LMTR13_27240"/>
<sequence length="149" mass="16429">MASPIRTESIGGRLMGRFSEWLGRLRDTADLRALGAAELDCIARDLRVSPIELETLTCRGRRGADELSGLLKALGIDERAIARKDPGVLRDMTLVCALCAEKIRCNREIEAETTAQHLHEYCANSYTIDALRTKPKPDAMDIVRGPSCC</sequence>
<dbReference type="AlphaFoldDB" id="A0A1B1UKG7"/>
<evidence type="ECO:0000313" key="2">
    <source>
        <dbReference type="EMBL" id="ANW03284.1"/>
    </source>
</evidence>
<dbReference type="Proteomes" id="UP000092839">
    <property type="component" value="Chromosome"/>
</dbReference>